<gene>
    <name evidence="8" type="ORF">CPB84DRAFT_1763215</name>
</gene>
<organism evidence="8 9">
    <name type="scientific">Gymnopilus junonius</name>
    <name type="common">Spectacular rustgill mushroom</name>
    <name type="synonym">Gymnopilus spectabilis subsp. junonius</name>
    <dbReference type="NCBI Taxonomy" id="109634"/>
    <lineage>
        <taxon>Eukaryota</taxon>
        <taxon>Fungi</taxon>
        <taxon>Dikarya</taxon>
        <taxon>Basidiomycota</taxon>
        <taxon>Agaricomycotina</taxon>
        <taxon>Agaricomycetes</taxon>
        <taxon>Agaricomycetidae</taxon>
        <taxon>Agaricales</taxon>
        <taxon>Agaricineae</taxon>
        <taxon>Hymenogastraceae</taxon>
        <taxon>Gymnopilus</taxon>
    </lineage>
</organism>
<dbReference type="InterPro" id="IPR039121">
    <property type="entry name" value="NUDT19"/>
</dbReference>
<dbReference type="InterPro" id="IPR015797">
    <property type="entry name" value="NUDIX_hydrolase-like_dom_sf"/>
</dbReference>
<evidence type="ECO:0000256" key="3">
    <source>
        <dbReference type="ARBA" id="ARBA00022723"/>
    </source>
</evidence>
<dbReference type="PROSITE" id="PS51462">
    <property type="entry name" value="NUDIX"/>
    <property type="match status" value="1"/>
</dbReference>
<evidence type="ECO:0000313" key="9">
    <source>
        <dbReference type="Proteomes" id="UP000724874"/>
    </source>
</evidence>
<dbReference type="EMBL" id="JADNYJ010000005">
    <property type="protein sequence ID" value="KAF8911045.1"/>
    <property type="molecule type" value="Genomic_DNA"/>
</dbReference>
<dbReference type="PANTHER" id="PTHR12318">
    <property type="entry name" value="TESTOSTERONE-REGULATED PROTEIN RP2"/>
    <property type="match status" value="1"/>
</dbReference>
<dbReference type="Pfam" id="PF00293">
    <property type="entry name" value="NUDIX"/>
    <property type="match status" value="1"/>
</dbReference>
<dbReference type="AlphaFoldDB" id="A0A9P5TTL7"/>
<dbReference type="InterPro" id="IPR000086">
    <property type="entry name" value="NUDIX_hydrolase_dom"/>
</dbReference>
<dbReference type="CDD" id="cd18870">
    <property type="entry name" value="NUDIX_AcylCoAdiphos_Nudt19"/>
    <property type="match status" value="1"/>
</dbReference>
<dbReference type="GO" id="GO:0016818">
    <property type="term" value="F:hydrolase activity, acting on acid anhydrides, in phosphorus-containing anhydrides"/>
    <property type="evidence" value="ECO:0007669"/>
    <property type="project" value="InterPro"/>
</dbReference>
<evidence type="ECO:0000256" key="1">
    <source>
        <dbReference type="ARBA" id="ARBA00001936"/>
    </source>
</evidence>
<evidence type="ECO:0000313" key="8">
    <source>
        <dbReference type="EMBL" id="KAF8911045.1"/>
    </source>
</evidence>
<sequence>MHHTRSSALSRIFRTHSPFLISLRRPGSLVMSTVSAMTPSGAPNPRPSASLVVVNELNEILLVHRNPKASSFAGMHVFPGGNFDSKQDQSLAMTAIRETFEESGLLLATSVSSKPSISDEILDKARSAIHQQIFPFHEFLQAEGLQADVDLLLPFTQWVTPIDQPRRFHTQFFVTFLSKAPSAGFSSGTRQERIPKHDGGQEVIEARFVHPKSALAECRQGKISFMPPQYYILSTLADILHGSVNTPEQRERARTLSYGLFGRMVINPRPLAKDANGRTILTYEGDETRGGSQGRLHRAVVKIRPGAASEITLIRNFDIFSEVEAQVAGSAKL</sequence>
<evidence type="ECO:0000259" key="7">
    <source>
        <dbReference type="PROSITE" id="PS51462"/>
    </source>
</evidence>
<evidence type="ECO:0000256" key="4">
    <source>
        <dbReference type="ARBA" id="ARBA00022801"/>
    </source>
</evidence>
<evidence type="ECO:0000256" key="2">
    <source>
        <dbReference type="ARBA" id="ARBA00001946"/>
    </source>
</evidence>
<evidence type="ECO:0000256" key="5">
    <source>
        <dbReference type="ARBA" id="ARBA00022842"/>
    </source>
</evidence>
<dbReference type="GO" id="GO:0005739">
    <property type="term" value="C:mitochondrion"/>
    <property type="evidence" value="ECO:0007669"/>
    <property type="project" value="TreeGrafter"/>
</dbReference>
<keyword evidence="4" id="KW-0378">Hydrolase</keyword>
<comment type="cofactor">
    <cofactor evidence="1">
        <name>Mn(2+)</name>
        <dbReference type="ChEBI" id="CHEBI:29035"/>
    </cofactor>
</comment>
<keyword evidence="3" id="KW-0479">Metal-binding</keyword>
<proteinExistence type="predicted"/>
<dbReference type="Proteomes" id="UP000724874">
    <property type="component" value="Unassembled WGS sequence"/>
</dbReference>
<dbReference type="Gene3D" id="3.90.79.10">
    <property type="entry name" value="Nucleoside Triphosphate Pyrophosphohydrolase"/>
    <property type="match status" value="1"/>
</dbReference>
<dbReference type="SUPFAM" id="SSF55811">
    <property type="entry name" value="Nudix"/>
    <property type="match status" value="1"/>
</dbReference>
<name>A0A9P5TTL7_GYMJU</name>
<accession>A0A9P5TTL7</accession>
<dbReference type="PANTHER" id="PTHR12318:SF0">
    <property type="entry name" value="ACYL-COENZYME A DIPHOSPHATASE NUDT19"/>
    <property type="match status" value="1"/>
</dbReference>
<dbReference type="GO" id="GO:0046872">
    <property type="term" value="F:metal ion binding"/>
    <property type="evidence" value="ECO:0007669"/>
    <property type="project" value="UniProtKB-KW"/>
</dbReference>
<feature type="domain" description="Nudix hydrolase" evidence="7">
    <location>
        <begin position="44"/>
        <end position="231"/>
    </location>
</feature>
<reference evidence="8" key="1">
    <citation type="submission" date="2020-11" db="EMBL/GenBank/DDBJ databases">
        <authorList>
            <consortium name="DOE Joint Genome Institute"/>
            <person name="Ahrendt S."/>
            <person name="Riley R."/>
            <person name="Andreopoulos W."/>
            <person name="LaButti K."/>
            <person name="Pangilinan J."/>
            <person name="Ruiz-duenas F.J."/>
            <person name="Barrasa J.M."/>
            <person name="Sanchez-Garcia M."/>
            <person name="Camarero S."/>
            <person name="Miyauchi S."/>
            <person name="Serrano A."/>
            <person name="Linde D."/>
            <person name="Babiker R."/>
            <person name="Drula E."/>
            <person name="Ayuso-Fernandez I."/>
            <person name="Pacheco R."/>
            <person name="Padilla G."/>
            <person name="Ferreira P."/>
            <person name="Barriuso J."/>
            <person name="Kellner H."/>
            <person name="Castanera R."/>
            <person name="Alfaro M."/>
            <person name="Ramirez L."/>
            <person name="Pisabarro A.G."/>
            <person name="Kuo A."/>
            <person name="Tritt A."/>
            <person name="Lipzen A."/>
            <person name="He G."/>
            <person name="Yan M."/>
            <person name="Ng V."/>
            <person name="Cullen D."/>
            <person name="Martin F."/>
            <person name="Rosso M.-N."/>
            <person name="Henrissat B."/>
            <person name="Hibbett D."/>
            <person name="Martinez A.T."/>
            <person name="Grigoriev I.V."/>
        </authorList>
    </citation>
    <scope>NUCLEOTIDE SEQUENCE</scope>
    <source>
        <strain evidence="8">AH 44721</strain>
    </source>
</reference>
<keyword evidence="9" id="KW-1185">Reference proteome</keyword>
<evidence type="ECO:0000256" key="6">
    <source>
        <dbReference type="ARBA" id="ARBA00023211"/>
    </source>
</evidence>
<keyword evidence="5" id="KW-0460">Magnesium</keyword>
<comment type="caution">
    <text evidence="8">The sequence shown here is derived from an EMBL/GenBank/DDBJ whole genome shotgun (WGS) entry which is preliminary data.</text>
</comment>
<dbReference type="OrthoDB" id="1695362at2759"/>
<protein>
    <recommendedName>
        <fullName evidence="7">Nudix hydrolase domain-containing protein</fullName>
    </recommendedName>
</protein>
<keyword evidence="6" id="KW-0464">Manganese</keyword>
<comment type="cofactor">
    <cofactor evidence="2">
        <name>Mg(2+)</name>
        <dbReference type="ChEBI" id="CHEBI:18420"/>
    </cofactor>
</comment>